<dbReference type="SMART" id="SM00213">
    <property type="entry name" value="UBQ"/>
    <property type="match status" value="1"/>
</dbReference>
<dbReference type="SUPFAM" id="SSF54236">
    <property type="entry name" value="Ubiquitin-like"/>
    <property type="match status" value="1"/>
</dbReference>
<dbReference type="Gene3D" id="3.10.20.90">
    <property type="entry name" value="Phosphatidylinositol 3-kinase Catalytic Subunit, Chain A, domain 1"/>
    <property type="match status" value="1"/>
</dbReference>
<accession>A0A7J7IRK5</accession>
<protein>
    <submittedName>
        <fullName evidence="2">UBL3</fullName>
    </submittedName>
</protein>
<dbReference type="PANTHER" id="PTHR13169:SF0">
    <property type="entry name" value="UBIQUITIN-LIKE PROTEIN 3"/>
    <property type="match status" value="1"/>
</dbReference>
<dbReference type="InterPro" id="IPR029071">
    <property type="entry name" value="Ubiquitin-like_domsf"/>
</dbReference>
<reference evidence="2" key="1">
    <citation type="submission" date="2020-06" db="EMBL/GenBank/DDBJ databases">
        <title>Draft genome of Bugula neritina, a colonial animal packing powerful symbionts and potential medicines.</title>
        <authorList>
            <person name="Rayko M."/>
        </authorList>
    </citation>
    <scope>NUCLEOTIDE SEQUENCE [LARGE SCALE GENOMIC DNA]</scope>
    <source>
        <strain evidence="2">Kwan_BN1</strain>
    </source>
</reference>
<evidence type="ECO:0000313" key="3">
    <source>
        <dbReference type="Proteomes" id="UP000593567"/>
    </source>
</evidence>
<dbReference type="AlphaFoldDB" id="A0A7J7IRK5"/>
<sequence length="132" mass="14638">MQSDGSTKIPSDQVNLKIILVSGETSEFLFNPEDSVSVITQHIFDNWPDAWPSESKPEENIIRLIYQGRFLHDSVSLAALQLARGKTTVMHLVCRESLPAANHPGNIRRGKPHRASSTRQHETGCCASCTLL</sequence>
<dbReference type="OrthoDB" id="1043111at2759"/>
<feature type="domain" description="Ubiquitin-like" evidence="1">
    <location>
        <begin position="14"/>
        <end position="92"/>
    </location>
</feature>
<gene>
    <name evidence="2" type="ORF">EB796_025113</name>
</gene>
<organism evidence="2 3">
    <name type="scientific">Bugula neritina</name>
    <name type="common">Brown bryozoan</name>
    <name type="synonym">Sertularia neritina</name>
    <dbReference type="NCBI Taxonomy" id="10212"/>
    <lineage>
        <taxon>Eukaryota</taxon>
        <taxon>Metazoa</taxon>
        <taxon>Spiralia</taxon>
        <taxon>Lophotrochozoa</taxon>
        <taxon>Bryozoa</taxon>
        <taxon>Gymnolaemata</taxon>
        <taxon>Cheilostomatida</taxon>
        <taxon>Flustrina</taxon>
        <taxon>Buguloidea</taxon>
        <taxon>Bugulidae</taxon>
        <taxon>Bugula</taxon>
    </lineage>
</organism>
<keyword evidence="3" id="KW-1185">Reference proteome</keyword>
<comment type="caution">
    <text evidence="2">The sequence shown here is derived from an EMBL/GenBank/DDBJ whole genome shotgun (WGS) entry which is preliminary data.</text>
</comment>
<evidence type="ECO:0000313" key="2">
    <source>
        <dbReference type="EMBL" id="KAF6016582.1"/>
    </source>
</evidence>
<dbReference type="InterPro" id="IPR040015">
    <property type="entry name" value="UBL3-like"/>
</dbReference>
<name>A0A7J7IRK5_BUGNE</name>
<dbReference type="EMBL" id="VXIV02003508">
    <property type="protein sequence ID" value="KAF6016582.1"/>
    <property type="molecule type" value="Genomic_DNA"/>
</dbReference>
<evidence type="ECO:0000259" key="1">
    <source>
        <dbReference type="PROSITE" id="PS50053"/>
    </source>
</evidence>
<dbReference type="PANTHER" id="PTHR13169">
    <property type="entry name" value="UBIQUITIN-LIKE PROTEIN 3 HCG-1 PROTEIN"/>
    <property type="match status" value="1"/>
</dbReference>
<dbReference type="InterPro" id="IPR039540">
    <property type="entry name" value="UBL3-like_ubiquitin_dom"/>
</dbReference>
<dbReference type="InterPro" id="IPR000626">
    <property type="entry name" value="Ubiquitin-like_dom"/>
</dbReference>
<proteinExistence type="predicted"/>
<dbReference type="Pfam" id="PF13881">
    <property type="entry name" value="Rad60-SLD_2"/>
    <property type="match status" value="1"/>
</dbReference>
<dbReference type="PROSITE" id="PS50053">
    <property type="entry name" value="UBIQUITIN_2"/>
    <property type="match status" value="1"/>
</dbReference>
<dbReference type="Proteomes" id="UP000593567">
    <property type="component" value="Unassembled WGS sequence"/>
</dbReference>